<proteinExistence type="predicted"/>
<feature type="region of interest" description="Disordered" evidence="1">
    <location>
        <begin position="18"/>
        <end position="51"/>
    </location>
</feature>
<keyword evidence="4" id="KW-1185">Reference proteome</keyword>
<dbReference type="InParanoid" id="A0A804HTL3"/>
<reference evidence="3" key="2">
    <citation type="submission" date="2021-05" db="UniProtKB">
        <authorList>
            <consortium name="EnsemblPlants"/>
        </authorList>
    </citation>
    <scope>IDENTIFICATION</scope>
    <source>
        <strain evidence="3">subsp. malaccensis</strain>
    </source>
</reference>
<accession>A0A804HTL3</accession>
<protein>
    <submittedName>
        <fullName evidence="2">(wild Malaysian banana) hypothetical protein</fullName>
    </submittedName>
</protein>
<reference evidence="2" key="1">
    <citation type="submission" date="2021-03" db="EMBL/GenBank/DDBJ databases">
        <authorList>
            <consortium name="Genoscope - CEA"/>
            <person name="William W."/>
        </authorList>
    </citation>
    <scope>NUCLEOTIDE SEQUENCE</scope>
    <source>
        <strain evidence="2">Doubled-haploid Pahang</strain>
    </source>
</reference>
<evidence type="ECO:0000313" key="3">
    <source>
        <dbReference type="EnsemblPlants" id="Ma01_p13310.1"/>
    </source>
</evidence>
<dbReference type="AlphaFoldDB" id="A0A804HTL3"/>
<sequence>MVGSRSGLMSEVELLTAPLGWPSGTSPRDRPKAEARVRGGSGPLPAAPLAGSEISLPTTRCSIWCTRSTHWTRAAPRRWGRRAAPSRRSSSSCRPVISSNRFARLLYSK</sequence>
<name>A0A804HTL3_MUSAM</name>
<evidence type="ECO:0000313" key="4">
    <source>
        <dbReference type="Proteomes" id="UP000012960"/>
    </source>
</evidence>
<organism evidence="3 4">
    <name type="scientific">Musa acuminata subsp. malaccensis</name>
    <name type="common">Wild banana</name>
    <name type="synonym">Musa malaccensis</name>
    <dbReference type="NCBI Taxonomy" id="214687"/>
    <lineage>
        <taxon>Eukaryota</taxon>
        <taxon>Viridiplantae</taxon>
        <taxon>Streptophyta</taxon>
        <taxon>Embryophyta</taxon>
        <taxon>Tracheophyta</taxon>
        <taxon>Spermatophyta</taxon>
        <taxon>Magnoliopsida</taxon>
        <taxon>Liliopsida</taxon>
        <taxon>Zingiberales</taxon>
        <taxon>Musaceae</taxon>
        <taxon>Musa</taxon>
    </lineage>
</organism>
<evidence type="ECO:0000256" key="1">
    <source>
        <dbReference type="SAM" id="MobiDB-lite"/>
    </source>
</evidence>
<dbReference type="Proteomes" id="UP000012960">
    <property type="component" value="Unplaced"/>
</dbReference>
<gene>
    <name evidence="2" type="ORF">GSMUA_297070.1</name>
</gene>
<feature type="compositionally biased region" description="Basic and acidic residues" evidence="1">
    <location>
        <begin position="27"/>
        <end position="37"/>
    </location>
</feature>
<dbReference type="EMBL" id="HG996466">
    <property type="protein sequence ID" value="CAG1859412.1"/>
    <property type="molecule type" value="Genomic_DNA"/>
</dbReference>
<dbReference type="Gramene" id="Ma01_t13310.1">
    <property type="protein sequence ID" value="Ma01_p13310.1"/>
    <property type="gene ID" value="Ma01_g13310"/>
</dbReference>
<evidence type="ECO:0000313" key="2">
    <source>
        <dbReference type="EMBL" id="CAG1859412.1"/>
    </source>
</evidence>
<dbReference type="EnsemblPlants" id="Ma01_t13310.1">
    <property type="protein sequence ID" value="Ma01_p13310.1"/>
    <property type="gene ID" value="Ma01_g13310"/>
</dbReference>